<dbReference type="EC" id="2.7.13.3" evidence="2"/>
<evidence type="ECO:0000256" key="9">
    <source>
        <dbReference type="PROSITE-ProRule" id="PRU00169"/>
    </source>
</evidence>
<dbReference type="SUPFAM" id="SSF47384">
    <property type="entry name" value="Homodimeric domain of signal transducing histidine kinase"/>
    <property type="match status" value="1"/>
</dbReference>
<dbReference type="InterPro" id="IPR003594">
    <property type="entry name" value="HATPase_dom"/>
</dbReference>
<dbReference type="SUPFAM" id="SSF52172">
    <property type="entry name" value="CheY-like"/>
    <property type="match status" value="1"/>
</dbReference>
<keyword evidence="6 12" id="KW-0418">Kinase</keyword>
<keyword evidence="8" id="KW-0902">Two-component regulatory system</keyword>
<evidence type="ECO:0000256" key="8">
    <source>
        <dbReference type="ARBA" id="ARBA00023012"/>
    </source>
</evidence>
<dbReference type="SMART" id="SM00387">
    <property type="entry name" value="HATPase_c"/>
    <property type="match status" value="1"/>
</dbReference>
<dbReference type="SUPFAM" id="SSF55874">
    <property type="entry name" value="ATPase domain of HSP90 chaperone/DNA topoisomerase II/histidine kinase"/>
    <property type="match status" value="1"/>
</dbReference>
<accession>A0A1M5W5B7</accession>
<keyword evidence="7" id="KW-0067">ATP-binding</keyword>
<dbReference type="Pfam" id="PF00512">
    <property type="entry name" value="HisKA"/>
    <property type="match status" value="1"/>
</dbReference>
<dbReference type="Pfam" id="PF02518">
    <property type="entry name" value="HATPase_c"/>
    <property type="match status" value="1"/>
</dbReference>
<keyword evidence="4" id="KW-0808">Transferase</keyword>
<dbReference type="Pfam" id="PF00072">
    <property type="entry name" value="Response_reg"/>
    <property type="match status" value="1"/>
</dbReference>
<dbReference type="PROSITE" id="PS50109">
    <property type="entry name" value="HIS_KIN"/>
    <property type="match status" value="1"/>
</dbReference>
<dbReference type="FunFam" id="1.10.287.130:FF:000002">
    <property type="entry name" value="Two-component osmosensing histidine kinase"/>
    <property type="match status" value="1"/>
</dbReference>
<dbReference type="PROSITE" id="PS50110">
    <property type="entry name" value="RESPONSE_REGULATORY"/>
    <property type="match status" value="1"/>
</dbReference>
<dbReference type="GO" id="GO:0000155">
    <property type="term" value="F:phosphorelay sensor kinase activity"/>
    <property type="evidence" value="ECO:0007669"/>
    <property type="project" value="InterPro"/>
</dbReference>
<dbReference type="CDD" id="cd16922">
    <property type="entry name" value="HATPase_EvgS-ArcB-TorS-like"/>
    <property type="match status" value="1"/>
</dbReference>
<dbReference type="PRINTS" id="PR00344">
    <property type="entry name" value="BCTRLSENSOR"/>
</dbReference>
<dbReference type="CDD" id="cd17546">
    <property type="entry name" value="REC_hyHK_CKI1_RcsC-like"/>
    <property type="match status" value="1"/>
</dbReference>
<evidence type="ECO:0000313" key="13">
    <source>
        <dbReference type="Proteomes" id="UP000184139"/>
    </source>
</evidence>
<dbReference type="RefSeq" id="WP_073375817.1">
    <property type="nucleotide sequence ID" value="NZ_FQXS01000011.1"/>
</dbReference>
<name>A0A1M5W5B7_9BACT</name>
<dbReference type="InterPro" id="IPR004358">
    <property type="entry name" value="Sig_transdc_His_kin-like_C"/>
</dbReference>
<dbReference type="STRING" id="1121409.SAMN02745124_02081"/>
<reference evidence="12 13" key="1">
    <citation type="submission" date="2016-11" db="EMBL/GenBank/DDBJ databases">
        <authorList>
            <person name="Jaros S."/>
            <person name="Januszkiewicz K."/>
            <person name="Wedrychowicz H."/>
        </authorList>
    </citation>
    <scope>NUCLEOTIDE SEQUENCE [LARGE SCALE GENOMIC DNA]</scope>
    <source>
        <strain evidence="12 13">DSM 9705</strain>
    </source>
</reference>
<evidence type="ECO:0000256" key="6">
    <source>
        <dbReference type="ARBA" id="ARBA00022777"/>
    </source>
</evidence>
<dbReference type="OrthoDB" id="9816309at2"/>
<dbReference type="FunFam" id="3.30.565.10:FF:000078">
    <property type="entry name" value="Two-component sensor histidine kinase"/>
    <property type="match status" value="1"/>
</dbReference>
<dbReference type="InterPro" id="IPR001789">
    <property type="entry name" value="Sig_transdc_resp-reg_receiver"/>
</dbReference>
<dbReference type="Proteomes" id="UP000184139">
    <property type="component" value="Unassembled WGS sequence"/>
</dbReference>
<dbReference type="GO" id="GO:0005524">
    <property type="term" value="F:ATP binding"/>
    <property type="evidence" value="ECO:0007669"/>
    <property type="project" value="UniProtKB-KW"/>
</dbReference>
<dbReference type="InterPro" id="IPR036097">
    <property type="entry name" value="HisK_dim/P_sf"/>
</dbReference>
<evidence type="ECO:0000256" key="4">
    <source>
        <dbReference type="ARBA" id="ARBA00022679"/>
    </source>
</evidence>
<dbReference type="PANTHER" id="PTHR45339:SF1">
    <property type="entry name" value="HYBRID SIGNAL TRANSDUCTION HISTIDINE KINASE J"/>
    <property type="match status" value="1"/>
</dbReference>
<dbReference type="SMART" id="SM00388">
    <property type="entry name" value="HisKA"/>
    <property type="match status" value="1"/>
</dbReference>
<feature type="domain" description="Response regulatory" evidence="11">
    <location>
        <begin position="337"/>
        <end position="433"/>
    </location>
</feature>
<protein>
    <recommendedName>
        <fullName evidence="2">histidine kinase</fullName>
        <ecNumber evidence="2">2.7.13.3</ecNumber>
    </recommendedName>
</protein>
<feature type="modified residue" description="4-aspartylphosphate" evidence="9">
    <location>
        <position position="386"/>
    </location>
</feature>
<dbReference type="InterPro" id="IPR003661">
    <property type="entry name" value="HisK_dim/P_dom"/>
</dbReference>
<feature type="domain" description="Histidine kinase" evidence="10">
    <location>
        <begin position="86"/>
        <end position="308"/>
    </location>
</feature>
<dbReference type="SMART" id="SM00448">
    <property type="entry name" value="REC"/>
    <property type="match status" value="1"/>
</dbReference>
<dbReference type="Gene3D" id="1.10.287.130">
    <property type="match status" value="1"/>
</dbReference>
<dbReference type="Gene3D" id="3.30.565.10">
    <property type="entry name" value="Histidine kinase-like ATPase, C-terminal domain"/>
    <property type="match status" value="1"/>
</dbReference>
<dbReference type="EMBL" id="FQXS01000011">
    <property type="protein sequence ID" value="SHH82722.1"/>
    <property type="molecule type" value="Genomic_DNA"/>
</dbReference>
<dbReference type="CDD" id="cd00082">
    <property type="entry name" value="HisKA"/>
    <property type="match status" value="1"/>
</dbReference>
<keyword evidence="13" id="KW-1185">Reference proteome</keyword>
<evidence type="ECO:0000259" key="11">
    <source>
        <dbReference type="PROSITE" id="PS50110"/>
    </source>
</evidence>
<keyword evidence="5" id="KW-0547">Nucleotide-binding</keyword>
<evidence type="ECO:0000256" key="1">
    <source>
        <dbReference type="ARBA" id="ARBA00000085"/>
    </source>
</evidence>
<evidence type="ECO:0000313" key="12">
    <source>
        <dbReference type="EMBL" id="SHH82722.1"/>
    </source>
</evidence>
<keyword evidence="3 9" id="KW-0597">Phosphoprotein</keyword>
<organism evidence="12 13">
    <name type="scientific">Desulfofustis glycolicus DSM 9705</name>
    <dbReference type="NCBI Taxonomy" id="1121409"/>
    <lineage>
        <taxon>Bacteria</taxon>
        <taxon>Pseudomonadati</taxon>
        <taxon>Thermodesulfobacteriota</taxon>
        <taxon>Desulfobulbia</taxon>
        <taxon>Desulfobulbales</taxon>
        <taxon>Desulfocapsaceae</taxon>
        <taxon>Desulfofustis</taxon>
    </lineage>
</organism>
<sequence>MTGPAVQHDLLGLIAENEALINELRVARQAAAITAELVAEQFAKLDVILRELDQRARNEKVLRQDMAQARQAGEAANVAKSEFLANMSHEIRTPMNGIIGMTDLVLATELTDSQRHCLVIVKHSANRLLRVINDILDFSLVESGKLELDPTVFDLAEALNSALTMFIPAAQHKGLQLNISIAPTVPRQVYADANRLLQIIVNLVNNAIKFTTSGSVSVTIAPHRKSRRKTHFIRFRISDTGIGIAREKQQQIFESFRQADSSITRQYGGTGLGLAISCQLAELMGSRIEMKSEKGRGSTFWLDCILPAESPTEPHLPSDVPIDKTSWSTADDLKHFRVLLAEDDYINQTVVTALLDQLGLSVTVVGNGREAVAELLADDYQLVLMDLQMPDIDGLEATRQIRLLEGNKGKIPIVALSPRDGERPGKMSVGRHE</sequence>
<dbReference type="Gene3D" id="3.40.50.2300">
    <property type="match status" value="1"/>
</dbReference>
<proteinExistence type="predicted"/>
<gene>
    <name evidence="12" type="ORF">SAMN02745124_02081</name>
</gene>
<dbReference type="InterPro" id="IPR005467">
    <property type="entry name" value="His_kinase_dom"/>
</dbReference>
<evidence type="ECO:0000256" key="2">
    <source>
        <dbReference type="ARBA" id="ARBA00012438"/>
    </source>
</evidence>
<dbReference type="InterPro" id="IPR011006">
    <property type="entry name" value="CheY-like_superfamily"/>
</dbReference>
<evidence type="ECO:0000256" key="5">
    <source>
        <dbReference type="ARBA" id="ARBA00022741"/>
    </source>
</evidence>
<evidence type="ECO:0000256" key="3">
    <source>
        <dbReference type="ARBA" id="ARBA00022553"/>
    </source>
</evidence>
<dbReference type="AlphaFoldDB" id="A0A1M5W5B7"/>
<dbReference type="InterPro" id="IPR036890">
    <property type="entry name" value="HATPase_C_sf"/>
</dbReference>
<dbReference type="PANTHER" id="PTHR45339">
    <property type="entry name" value="HYBRID SIGNAL TRANSDUCTION HISTIDINE KINASE J"/>
    <property type="match status" value="1"/>
</dbReference>
<evidence type="ECO:0000256" key="7">
    <source>
        <dbReference type="ARBA" id="ARBA00022840"/>
    </source>
</evidence>
<evidence type="ECO:0000259" key="10">
    <source>
        <dbReference type="PROSITE" id="PS50109"/>
    </source>
</evidence>
<comment type="catalytic activity">
    <reaction evidence="1">
        <text>ATP + protein L-histidine = ADP + protein N-phospho-L-histidine.</text>
        <dbReference type="EC" id="2.7.13.3"/>
    </reaction>
</comment>